<reference evidence="1" key="1">
    <citation type="submission" date="2023-08" db="EMBL/GenBank/DDBJ databases">
        <title>Comparative genomics and taxonomic characterization of three novel marine species of genus Marivirga.</title>
        <authorList>
            <person name="Muhammad N."/>
            <person name="Kim S.-G."/>
        </authorList>
    </citation>
    <scope>NUCLEOTIDE SEQUENCE</scope>
    <source>
        <strain evidence="1">BKB1-2</strain>
    </source>
</reference>
<dbReference type="RefSeq" id="WP_322347559.1">
    <property type="nucleotide sequence ID" value="NZ_CP129968.2"/>
</dbReference>
<proteinExistence type="predicted"/>
<gene>
    <name evidence="1" type="ORF">QYS47_28910</name>
</gene>
<protein>
    <submittedName>
        <fullName evidence="1">Uncharacterized protein</fullName>
    </submittedName>
</protein>
<organism evidence="1">
    <name type="scientific">Marivirga arenosa</name>
    <dbReference type="NCBI Taxonomy" id="3059076"/>
    <lineage>
        <taxon>Bacteria</taxon>
        <taxon>Pseudomonadati</taxon>
        <taxon>Bacteroidota</taxon>
        <taxon>Cytophagia</taxon>
        <taxon>Cytophagales</taxon>
        <taxon>Marivirgaceae</taxon>
        <taxon>Marivirga</taxon>
    </lineage>
</organism>
<name>A0AA52F067_9BACT</name>
<sequence length="344" mass="39852">MWYGEQTETGAKMILNELMPPAADKGKISCSFRNRLLSLPDSSWKRLWPLIKSRVDYDDFFWVQGLPKKLVSEAMERLEIIFPYEWIEKQFKTYLNKTEVDFAADLPQSESFWYPSYHLARTALGAICVDPAWNYLIELAKSIDNLNGFPKVDQITRSITKQPGNQHHLCYASEFHDRNMLIELEPLIGKGSAKNDLQVEYKGERIDIELKAFSSKTPETRIKKEIIKKLDQLPNELIHPLIFHLVIIENGQYDKEQEANFLNTVRSLEDSFLGKIHAVVAGRMFVDSSGGFLKRDFKEIRINSTSKFDLNEKSISEIFKPNFNEIKYPIYGIGSFFQFANESQ</sequence>
<accession>A0AA52F067</accession>
<dbReference type="Proteomes" id="UP001232019">
    <property type="component" value="Chromosome"/>
</dbReference>
<dbReference type="KEGG" id="marp:QYS47_28910"/>
<dbReference type="EMBL" id="CP129968">
    <property type="protein sequence ID" value="WNB18023.1"/>
    <property type="molecule type" value="Genomic_DNA"/>
</dbReference>
<evidence type="ECO:0000313" key="1">
    <source>
        <dbReference type="EMBL" id="WNB18023.1"/>
    </source>
</evidence>
<dbReference type="AlphaFoldDB" id="A0AA52F067"/>